<dbReference type="RefSeq" id="XP_024386815.1">
    <property type="nucleotide sequence ID" value="XM_024531047.2"/>
</dbReference>
<feature type="region of interest" description="Disordered" evidence="3">
    <location>
        <begin position="494"/>
        <end position="530"/>
    </location>
</feature>
<dbReference type="Pfam" id="PF15247">
    <property type="entry name" value="SLBP_RNA_bind"/>
    <property type="match status" value="1"/>
</dbReference>
<dbReference type="GO" id="GO:0071204">
    <property type="term" value="C:histone pre-mRNA 3'end processing complex"/>
    <property type="evidence" value="ECO:0000318"/>
    <property type="project" value="GO_Central"/>
</dbReference>
<dbReference type="RefSeq" id="XP_024386816.1">
    <property type="nucleotide sequence ID" value="XM_024531048.2"/>
</dbReference>
<dbReference type="Gramene" id="Pp3c10_2020V3.2">
    <property type="protein sequence ID" value="Pp3c10_2020V3.2"/>
    <property type="gene ID" value="Pp3c10_2020"/>
</dbReference>
<dbReference type="EnsemblPlants" id="Pp3c10_2020V3.1">
    <property type="protein sequence ID" value="Pp3c10_2020V3.1"/>
    <property type="gene ID" value="Pp3c10_2020"/>
</dbReference>
<evidence type="ECO:0000256" key="3">
    <source>
        <dbReference type="SAM" id="MobiDB-lite"/>
    </source>
</evidence>
<dbReference type="InterPro" id="IPR038294">
    <property type="entry name" value="SLBP_RNA_bind_sf"/>
</dbReference>
<proteinExistence type="inferred from homology"/>
<evidence type="ECO:0000259" key="4">
    <source>
        <dbReference type="Pfam" id="PF15247"/>
    </source>
</evidence>
<dbReference type="OrthoDB" id="265795at2759"/>
<dbReference type="GO" id="GO:0006398">
    <property type="term" value="P:mRNA 3'-end processing by stem-loop binding and cleavage"/>
    <property type="evidence" value="ECO:0000318"/>
    <property type="project" value="GO_Central"/>
</dbReference>
<feature type="compositionally biased region" description="Low complexity" evidence="3">
    <location>
        <begin position="37"/>
        <end position="52"/>
    </location>
</feature>
<sequence length="551" mass="63144">MMYLIPDSVATKQLSGSTESPSKPSPSKPSPCKTYQSPADASKSPYSKSPASSRRRYYSSDEEDDSRDRQSHWKRIKVRTDDNPKSSSRNRITYTESDRRSYATSPTFRRPQGPSRSVNPLPGPRVIVLKRSLHEKDVGMRRSSCESEVGIHGSGSKGWDVAVRSFRDGGTASKDIDPVGTKRKYETEVRKSSMMMLEQSMVIREKHMARRVPIEREFEGGYEFRVSGREVGEFNGENGSSLFLEDSRQFNYEDSERPRVGLDLREALNRRSRRLDSMSREIRGYGDQKSEPAVRVKKVEFDVSTGNGKGSLGALQGSGVRKVLDLGRSSRSGNDESKSFALGGISHSTADVGTKVERDMESERREKRERWAEKERDLEKELQEKLQKELEKENMPRPQPKPVAVVDYSHKFTVAKAPISAPTKQVEMDPHRLCQRQKQIDYGKNTLGYERYIEMVPRYKRTKSHPRTPDIRQVCSKRSWDGQIRKWRRLLHEYDPPKGEDEEDSDQVFVPTRDLDNVRGSHPGDDMIDMQSDYVEDTDMKIYDGWSDEEC</sequence>
<dbReference type="FunFam" id="1.10.8.1120:FF:000001">
    <property type="entry name" value="Histone RNA hairpin-binding protein-like"/>
    <property type="match status" value="1"/>
</dbReference>
<feature type="compositionally biased region" description="Polar residues" evidence="3">
    <location>
        <begin position="85"/>
        <end position="95"/>
    </location>
</feature>
<dbReference type="PANTHER" id="PTHR17408">
    <property type="entry name" value="HISTONE RNA HAIRPIN-BINDING PROTEIN"/>
    <property type="match status" value="1"/>
</dbReference>
<reference evidence="6" key="3">
    <citation type="submission" date="2020-12" db="UniProtKB">
        <authorList>
            <consortium name="EnsemblPlants"/>
        </authorList>
    </citation>
    <scope>IDENTIFICATION</scope>
</reference>
<dbReference type="PaxDb" id="3218-PP1S245_77V6.2"/>
<dbReference type="GO" id="GO:0003729">
    <property type="term" value="F:mRNA binding"/>
    <property type="evidence" value="ECO:0000318"/>
    <property type="project" value="GO_Central"/>
</dbReference>
<dbReference type="GeneID" id="112287720"/>
<evidence type="ECO:0000256" key="1">
    <source>
        <dbReference type="ARBA" id="ARBA00006151"/>
    </source>
</evidence>
<keyword evidence="2" id="KW-0694">RNA-binding</keyword>
<dbReference type="GO" id="GO:0071207">
    <property type="term" value="F:histone pre-mRNA stem-loop binding"/>
    <property type="evidence" value="ECO:0000318"/>
    <property type="project" value="GO_Central"/>
</dbReference>
<dbReference type="Proteomes" id="UP000006727">
    <property type="component" value="Chromosome 10"/>
</dbReference>
<dbReference type="Gene3D" id="1.10.8.1120">
    <property type="entry name" value="Histone RNA hairpin-binding protein RNA-binding domain"/>
    <property type="match status" value="1"/>
</dbReference>
<feature type="region of interest" description="Disordered" evidence="3">
    <location>
        <begin position="1"/>
        <end position="124"/>
    </location>
</feature>
<keyword evidence="7" id="KW-1185">Reference proteome</keyword>
<dbReference type="PANTHER" id="PTHR17408:SF0">
    <property type="entry name" value="HISTONE RNA HAIRPIN-BINDING PROTEIN"/>
    <property type="match status" value="1"/>
</dbReference>
<dbReference type="GO" id="GO:0005737">
    <property type="term" value="C:cytoplasm"/>
    <property type="evidence" value="ECO:0000318"/>
    <property type="project" value="GO_Central"/>
</dbReference>
<dbReference type="AlphaFoldDB" id="A0A2K1JXB1"/>
<dbReference type="STRING" id="3218.A0A2K1JXB1"/>
<dbReference type="Gramene" id="Pp3c10_2020V3.6">
    <property type="protein sequence ID" value="Pp3c10_2020V3.6"/>
    <property type="gene ID" value="Pp3c10_2020"/>
</dbReference>
<dbReference type="EnsemblPlants" id="Pp3c10_2020V3.2">
    <property type="protein sequence ID" value="Pp3c10_2020V3.2"/>
    <property type="gene ID" value="Pp3c10_2020"/>
</dbReference>
<dbReference type="EnsemblPlants" id="Pp3c10_2020V3.6">
    <property type="protein sequence ID" value="Pp3c10_2020V3.6"/>
    <property type="gene ID" value="Pp3c10_2020"/>
</dbReference>
<accession>A0A2K1JXB1</accession>
<evidence type="ECO:0000313" key="7">
    <source>
        <dbReference type="Proteomes" id="UP000006727"/>
    </source>
</evidence>
<name>A0A2K1JXB1_PHYPA</name>
<feature type="region of interest" description="Disordered" evidence="3">
    <location>
        <begin position="351"/>
        <end position="377"/>
    </location>
</feature>
<dbReference type="InterPro" id="IPR029344">
    <property type="entry name" value="SLBP_RNA_bind"/>
</dbReference>
<protein>
    <recommendedName>
        <fullName evidence="4">Histone RNA hairpin-binding protein RNA-binding domain-containing protein</fullName>
    </recommendedName>
</protein>
<evidence type="ECO:0000256" key="2">
    <source>
        <dbReference type="ARBA" id="ARBA00022884"/>
    </source>
</evidence>
<dbReference type="RefSeq" id="XP_024386817.1">
    <property type="nucleotide sequence ID" value="XM_024531049.2"/>
</dbReference>
<reference evidence="5 7" key="2">
    <citation type="journal article" date="2018" name="Plant J.">
        <title>The Physcomitrella patens chromosome-scale assembly reveals moss genome structure and evolution.</title>
        <authorList>
            <person name="Lang D."/>
            <person name="Ullrich K.K."/>
            <person name="Murat F."/>
            <person name="Fuchs J."/>
            <person name="Jenkins J."/>
            <person name="Haas F.B."/>
            <person name="Piednoel M."/>
            <person name="Gundlach H."/>
            <person name="Van Bel M."/>
            <person name="Meyberg R."/>
            <person name="Vives C."/>
            <person name="Morata J."/>
            <person name="Symeonidi A."/>
            <person name="Hiss M."/>
            <person name="Muchero W."/>
            <person name="Kamisugi Y."/>
            <person name="Saleh O."/>
            <person name="Blanc G."/>
            <person name="Decker E.L."/>
            <person name="van Gessel N."/>
            <person name="Grimwood J."/>
            <person name="Hayes R.D."/>
            <person name="Graham S.W."/>
            <person name="Gunter L.E."/>
            <person name="McDaniel S.F."/>
            <person name="Hoernstein S.N.W."/>
            <person name="Larsson A."/>
            <person name="Li F.W."/>
            <person name="Perroud P.F."/>
            <person name="Phillips J."/>
            <person name="Ranjan P."/>
            <person name="Rokshar D.S."/>
            <person name="Rothfels C.J."/>
            <person name="Schneider L."/>
            <person name="Shu S."/>
            <person name="Stevenson D.W."/>
            <person name="Thummler F."/>
            <person name="Tillich M."/>
            <person name="Villarreal Aguilar J.C."/>
            <person name="Widiez T."/>
            <person name="Wong G.K."/>
            <person name="Wymore A."/>
            <person name="Zhang Y."/>
            <person name="Zimmer A.D."/>
            <person name="Quatrano R.S."/>
            <person name="Mayer K.F.X."/>
            <person name="Goodstein D."/>
            <person name="Casacuberta J.M."/>
            <person name="Vandepoele K."/>
            <person name="Reski R."/>
            <person name="Cuming A.C."/>
            <person name="Tuskan G.A."/>
            <person name="Maumus F."/>
            <person name="Salse J."/>
            <person name="Schmutz J."/>
            <person name="Rensing S.A."/>
        </authorList>
    </citation>
    <scope>NUCLEOTIDE SEQUENCE [LARGE SCALE GENOMIC DNA]</scope>
    <source>
        <strain evidence="6 7">cv. Gransden 2004</strain>
    </source>
</reference>
<reference evidence="5 7" key="1">
    <citation type="journal article" date="2008" name="Science">
        <title>The Physcomitrella genome reveals evolutionary insights into the conquest of land by plants.</title>
        <authorList>
            <person name="Rensing S."/>
            <person name="Lang D."/>
            <person name="Zimmer A."/>
            <person name="Terry A."/>
            <person name="Salamov A."/>
            <person name="Shapiro H."/>
            <person name="Nishiyama T."/>
            <person name="Perroud P.-F."/>
            <person name="Lindquist E."/>
            <person name="Kamisugi Y."/>
            <person name="Tanahashi T."/>
            <person name="Sakakibara K."/>
            <person name="Fujita T."/>
            <person name="Oishi K."/>
            <person name="Shin-I T."/>
            <person name="Kuroki Y."/>
            <person name="Toyoda A."/>
            <person name="Suzuki Y."/>
            <person name="Hashimoto A."/>
            <person name="Yamaguchi K."/>
            <person name="Sugano A."/>
            <person name="Kohara Y."/>
            <person name="Fujiyama A."/>
            <person name="Anterola A."/>
            <person name="Aoki S."/>
            <person name="Ashton N."/>
            <person name="Barbazuk W.B."/>
            <person name="Barker E."/>
            <person name="Bennetzen J."/>
            <person name="Bezanilla M."/>
            <person name="Blankenship R."/>
            <person name="Cho S.H."/>
            <person name="Dutcher S."/>
            <person name="Estelle M."/>
            <person name="Fawcett J.A."/>
            <person name="Gundlach H."/>
            <person name="Hanada K."/>
            <person name="Heyl A."/>
            <person name="Hicks K.A."/>
            <person name="Hugh J."/>
            <person name="Lohr M."/>
            <person name="Mayer K."/>
            <person name="Melkozernov A."/>
            <person name="Murata T."/>
            <person name="Nelson D."/>
            <person name="Pils B."/>
            <person name="Prigge M."/>
            <person name="Reiss B."/>
            <person name="Renner T."/>
            <person name="Rombauts S."/>
            <person name="Rushton P."/>
            <person name="Sanderfoot A."/>
            <person name="Schween G."/>
            <person name="Shiu S.-H."/>
            <person name="Stueber K."/>
            <person name="Theodoulou F.L."/>
            <person name="Tu H."/>
            <person name="Van de Peer Y."/>
            <person name="Verrier P.J."/>
            <person name="Waters E."/>
            <person name="Wood A."/>
            <person name="Yang L."/>
            <person name="Cove D."/>
            <person name="Cuming A."/>
            <person name="Hasebe M."/>
            <person name="Lucas S."/>
            <person name="Mishler D.B."/>
            <person name="Reski R."/>
            <person name="Grigoriev I."/>
            <person name="Quatrano R.S."/>
            <person name="Boore J.L."/>
        </authorList>
    </citation>
    <scope>NUCLEOTIDE SEQUENCE [LARGE SCALE GENOMIC DNA]</scope>
    <source>
        <strain evidence="6 7">cv. Gransden 2004</strain>
    </source>
</reference>
<feature type="compositionally biased region" description="Basic and acidic residues" evidence="3">
    <location>
        <begin position="513"/>
        <end position="525"/>
    </location>
</feature>
<dbReference type="GO" id="GO:0051028">
    <property type="term" value="P:mRNA transport"/>
    <property type="evidence" value="ECO:0000318"/>
    <property type="project" value="GO_Central"/>
</dbReference>
<gene>
    <name evidence="6" type="primary">LOC112287720</name>
    <name evidence="5" type="ORF">PHYPA_013279</name>
</gene>
<evidence type="ECO:0000313" key="6">
    <source>
        <dbReference type="EnsemblPlants" id="Pp3c10_2020V3.1"/>
    </source>
</evidence>
<dbReference type="InterPro" id="IPR026502">
    <property type="entry name" value="SLBP1/SLBP2"/>
</dbReference>
<feature type="compositionally biased region" description="Basic and acidic residues" evidence="3">
    <location>
        <begin position="354"/>
        <end position="377"/>
    </location>
</feature>
<evidence type="ECO:0000313" key="5">
    <source>
        <dbReference type="EMBL" id="PNR46160.1"/>
    </source>
</evidence>
<comment type="similarity">
    <text evidence="1">Belongs to the SLBP family.</text>
</comment>
<organism evidence="5">
    <name type="scientific">Physcomitrium patens</name>
    <name type="common">Spreading-leaved earth moss</name>
    <name type="synonym">Physcomitrella patens</name>
    <dbReference type="NCBI Taxonomy" id="3218"/>
    <lineage>
        <taxon>Eukaryota</taxon>
        <taxon>Viridiplantae</taxon>
        <taxon>Streptophyta</taxon>
        <taxon>Embryophyta</taxon>
        <taxon>Bryophyta</taxon>
        <taxon>Bryophytina</taxon>
        <taxon>Bryopsida</taxon>
        <taxon>Funariidae</taxon>
        <taxon>Funariales</taxon>
        <taxon>Funariaceae</taxon>
        <taxon>Physcomitrium</taxon>
    </lineage>
</organism>
<dbReference type="Gramene" id="Pp3c10_2020V3.1">
    <property type="protein sequence ID" value="Pp3c10_2020V3.1"/>
    <property type="gene ID" value="Pp3c10_2020"/>
</dbReference>
<feature type="region of interest" description="Disordered" evidence="3">
    <location>
        <begin position="327"/>
        <end position="346"/>
    </location>
</feature>
<feature type="domain" description="Histone RNA hairpin-binding protein RNA-binding" evidence="4">
    <location>
        <begin position="429"/>
        <end position="496"/>
    </location>
</feature>
<dbReference type="EMBL" id="ABEU02000010">
    <property type="protein sequence ID" value="PNR46160.1"/>
    <property type="molecule type" value="Genomic_DNA"/>
</dbReference>
<feature type="compositionally biased region" description="Polar residues" evidence="3">
    <location>
        <begin position="10"/>
        <end position="19"/>
    </location>
</feature>